<dbReference type="PANTHER" id="PTHR43434:SF24">
    <property type="entry name" value="HYDROLASE-RELATED"/>
    <property type="match status" value="1"/>
</dbReference>
<dbReference type="SUPFAM" id="SSF56784">
    <property type="entry name" value="HAD-like"/>
    <property type="match status" value="1"/>
</dbReference>
<dbReference type="AlphaFoldDB" id="A0A1H3VH20"/>
<organism evidence="1 2">
    <name type="scientific">Rubrimonas cliftonensis</name>
    <dbReference type="NCBI Taxonomy" id="89524"/>
    <lineage>
        <taxon>Bacteria</taxon>
        <taxon>Pseudomonadati</taxon>
        <taxon>Pseudomonadota</taxon>
        <taxon>Alphaproteobacteria</taxon>
        <taxon>Rhodobacterales</taxon>
        <taxon>Paracoccaceae</taxon>
        <taxon>Rubrimonas</taxon>
    </lineage>
</organism>
<dbReference type="Gene3D" id="3.40.50.1000">
    <property type="entry name" value="HAD superfamily/HAD-like"/>
    <property type="match status" value="1"/>
</dbReference>
<name>A0A1H3VH20_9RHOB</name>
<dbReference type="Proteomes" id="UP000198703">
    <property type="component" value="Unassembled WGS sequence"/>
</dbReference>
<protein>
    <submittedName>
        <fullName evidence="1">Phosphoglycolate phosphatase</fullName>
    </submittedName>
</protein>
<keyword evidence="2" id="KW-1185">Reference proteome</keyword>
<dbReference type="STRING" id="89524.SAMN05444370_10190"/>
<dbReference type="GO" id="GO:0006281">
    <property type="term" value="P:DNA repair"/>
    <property type="evidence" value="ECO:0007669"/>
    <property type="project" value="TreeGrafter"/>
</dbReference>
<dbReference type="SFLD" id="SFLDS00003">
    <property type="entry name" value="Haloacid_Dehalogenase"/>
    <property type="match status" value="1"/>
</dbReference>
<reference evidence="1 2" key="1">
    <citation type="submission" date="2016-10" db="EMBL/GenBank/DDBJ databases">
        <authorList>
            <person name="de Groot N.N."/>
        </authorList>
    </citation>
    <scope>NUCLEOTIDE SEQUENCE [LARGE SCALE GENOMIC DNA]</scope>
    <source>
        <strain evidence="1 2">DSM 15345</strain>
    </source>
</reference>
<dbReference type="EMBL" id="FNQM01000001">
    <property type="protein sequence ID" value="SDZ74030.1"/>
    <property type="molecule type" value="Genomic_DNA"/>
</dbReference>
<dbReference type="SFLD" id="SFLDG01129">
    <property type="entry name" value="C1.5:_HAD__Beta-PGM__Phosphata"/>
    <property type="match status" value="1"/>
</dbReference>
<dbReference type="OrthoDB" id="9793014at2"/>
<accession>A0A1H3VH20</accession>
<dbReference type="Pfam" id="PF13419">
    <property type="entry name" value="HAD_2"/>
    <property type="match status" value="1"/>
</dbReference>
<dbReference type="RefSeq" id="WP_093247526.1">
    <property type="nucleotide sequence ID" value="NZ_FNQM01000001.1"/>
</dbReference>
<dbReference type="InterPro" id="IPR006439">
    <property type="entry name" value="HAD-SF_hydro_IA"/>
</dbReference>
<dbReference type="GO" id="GO:0008967">
    <property type="term" value="F:phosphoglycolate phosphatase activity"/>
    <property type="evidence" value="ECO:0007669"/>
    <property type="project" value="TreeGrafter"/>
</dbReference>
<dbReference type="GO" id="GO:0005829">
    <property type="term" value="C:cytosol"/>
    <property type="evidence" value="ECO:0007669"/>
    <property type="project" value="TreeGrafter"/>
</dbReference>
<dbReference type="InterPro" id="IPR041492">
    <property type="entry name" value="HAD_2"/>
</dbReference>
<sequence length="227" mass="23094">MADALRLILFDVDGTLIDSAGLISAAMAEAFSAAGRRAPTPIETRTIIGLSLPIAVARLDPDLDPPALDAVTAAYKAAFVRLRATGDEATATPLFPGARAALERGDASGALMGVATGKARRGLEHILDGHDLRGFFVTTQTADDAPSKPHPGMVLNALRATGVDGARAAVVGDTSYDMAMARAGGAAAIGVAWGCHHADALIDAGAQAIIESFEALDDALERLGVGA</sequence>
<dbReference type="InterPro" id="IPR050155">
    <property type="entry name" value="HAD-like_hydrolase_sf"/>
</dbReference>
<dbReference type="NCBIfam" id="TIGR01549">
    <property type="entry name" value="HAD-SF-IA-v1"/>
    <property type="match status" value="1"/>
</dbReference>
<dbReference type="InterPro" id="IPR036412">
    <property type="entry name" value="HAD-like_sf"/>
</dbReference>
<dbReference type="InterPro" id="IPR023214">
    <property type="entry name" value="HAD_sf"/>
</dbReference>
<evidence type="ECO:0000313" key="1">
    <source>
        <dbReference type="EMBL" id="SDZ74030.1"/>
    </source>
</evidence>
<gene>
    <name evidence="1" type="ORF">SAMN05444370_10190</name>
</gene>
<dbReference type="PANTHER" id="PTHR43434">
    <property type="entry name" value="PHOSPHOGLYCOLATE PHOSPHATASE"/>
    <property type="match status" value="1"/>
</dbReference>
<dbReference type="InterPro" id="IPR023198">
    <property type="entry name" value="PGP-like_dom2"/>
</dbReference>
<proteinExistence type="predicted"/>
<dbReference type="Gene3D" id="1.10.150.240">
    <property type="entry name" value="Putative phosphatase, domain 2"/>
    <property type="match status" value="1"/>
</dbReference>
<evidence type="ECO:0000313" key="2">
    <source>
        <dbReference type="Proteomes" id="UP000198703"/>
    </source>
</evidence>